<sequence>MNMWKSVYLQYPVRFASEPQNIHQRHIEKFLSKA</sequence>
<reference evidence="1 2" key="1">
    <citation type="journal article" date="2012" name="Eukaryot. Cell">
        <title>Genome sequence of the fungus Glarea lozoyensis: the first genome sequence of a species from the Helotiaceae family.</title>
        <authorList>
            <person name="Youssar L."/>
            <person name="Gruening B.A."/>
            <person name="Erxleben A."/>
            <person name="Guenther S."/>
            <person name="Huettel W."/>
        </authorList>
    </citation>
    <scope>NUCLEOTIDE SEQUENCE [LARGE SCALE GENOMIC DNA]</scope>
    <source>
        <strain evidence="2">ATCC 74030 / MF5533</strain>
    </source>
</reference>
<accession>H0EM57</accession>
<evidence type="ECO:0000313" key="2">
    <source>
        <dbReference type="Proteomes" id="UP000005446"/>
    </source>
</evidence>
<dbReference type="HOGENOM" id="CLU_3377205_0_0_1"/>
<proteinExistence type="predicted"/>
<organism evidence="1 2">
    <name type="scientific">Glarea lozoyensis (strain ATCC 74030 / MF5533)</name>
    <dbReference type="NCBI Taxonomy" id="1104152"/>
    <lineage>
        <taxon>Eukaryota</taxon>
        <taxon>Fungi</taxon>
        <taxon>Dikarya</taxon>
        <taxon>Ascomycota</taxon>
        <taxon>Pezizomycotina</taxon>
        <taxon>Leotiomycetes</taxon>
        <taxon>Helotiales</taxon>
        <taxon>Helotiaceae</taxon>
        <taxon>Glarea</taxon>
    </lineage>
</organism>
<dbReference type="EMBL" id="AGUE01000083">
    <property type="protein sequence ID" value="EHL00401.1"/>
    <property type="molecule type" value="Genomic_DNA"/>
</dbReference>
<dbReference type="InParanoid" id="H0EM57"/>
<evidence type="ECO:0000313" key="1">
    <source>
        <dbReference type="EMBL" id="EHL00401.1"/>
    </source>
</evidence>
<gene>
    <name evidence="1" type="ORF">M7I_3685</name>
</gene>
<dbReference type="AlphaFoldDB" id="H0EM57"/>
<keyword evidence="2" id="KW-1185">Reference proteome</keyword>
<comment type="caution">
    <text evidence="1">The sequence shown here is derived from an EMBL/GenBank/DDBJ whole genome shotgun (WGS) entry which is preliminary data.</text>
</comment>
<dbReference type="Proteomes" id="UP000005446">
    <property type="component" value="Unassembled WGS sequence"/>
</dbReference>
<name>H0EM57_GLAL7</name>
<protein>
    <submittedName>
        <fullName evidence="1">Uncharacterized protein</fullName>
    </submittedName>
</protein>